<sequence>MSSLDVVLRICLCGFLCLAVKGKEYARVHCISSNKPLQLANPFKESWYDKPDFYTLEWSFIGFGSGKKQVLMDMRANKPKYLRTTRWKIFGDVGIQVREPTFSDSGMYRAEIVRKFYGYKKVKNTFEIKVT</sequence>
<name>A0A433SNZ2_ELYCH</name>
<protein>
    <recommendedName>
        <fullName evidence="4">Immunoglobulin subtype domain-containing protein</fullName>
    </recommendedName>
</protein>
<keyword evidence="1" id="KW-0732">Signal</keyword>
<dbReference type="EMBL" id="RQTK01001306">
    <property type="protein sequence ID" value="RUS70919.1"/>
    <property type="molecule type" value="Genomic_DNA"/>
</dbReference>
<dbReference type="Proteomes" id="UP000271974">
    <property type="component" value="Unassembled WGS sequence"/>
</dbReference>
<gene>
    <name evidence="2" type="ORF">EGW08_021321</name>
</gene>
<dbReference type="AlphaFoldDB" id="A0A433SNZ2"/>
<evidence type="ECO:0000313" key="2">
    <source>
        <dbReference type="EMBL" id="RUS70919.1"/>
    </source>
</evidence>
<reference evidence="2 3" key="1">
    <citation type="submission" date="2019-01" db="EMBL/GenBank/DDBJ databases">
        <title>A draft genome assembly of the solar-powered sea slug Elysia chlorotica.</title>
        <authorList>
            <person name="Cai H."/>
            <person name="Li Q."/>
            <person name="Fang X."/>
            <person name="Li J."/>
            <person name="Curtis N.E."/>
            <person name="Altenburger A."/>
            <person name="Shibata T."/>
            <person name="Feng M."/>
            <person name="Maeda T."/>
            <person name="Schwartz J.A."/>
            <person name="Shigenobu S."/>
            <person name="Lundholm N."/>
            <person name="Nishiyama T."/>
            <person name="Yang H."/>
            <person name="Hasebe M."/>
            <person name="Li S."/>
            <person name="Pierce S.K."/>
            <person name="Wang J."/>
        </authorList>
    </citation>
    <scope>NUCLEOTIDE SEQUENCE [LARGE SCALE GENOMIC DNA]</scope>
    <source>
        <strain evidence="2">EC2010</strain>
        <tissue evidence="2">Whole organism of an adult</tissue>
    </source>
</reference>
<comment type="caution">
    <text evidence="2">The sequence shown here is derived from an EMBL/GenBank/DDBJ whole genome shotgun (WGS) entry which is preliminary data.</text>
</comment>
<evidence type="ECO:0000313" key="3">
    <source>
        <dbReference type="Proteomes" id="UP000271974"/>
    </source>
</evidence>
<feature type="signal peptide" evidence="1">
    <location>
        <begin position="1"/>
        <end position="22"/>
    </location>
</feature>
<organism evidence="2 3">
    <name type="scientific">Elysia chlorotica</name>
    <name type="common">Eastern emerald elysia</name>
    <name type="synonym">Sea slug</name>
    <dbReference type="NCBI Taxonomy" id="188477"/>
    <lineage>
        <taxon>Eukaryota</taxon>
        <taxon>Metazoa</taxon>
        <taxon>Spiralia</taxon>
        <taxon>Lophotrochozoa</taxon>
        <taxon>Mollusca</taxon>
        <taxon>Gastropoda</taxon>
        <taxon>Heterobranchia</taxon>
        <taxon>Euthyneura</taxon>
        <taxon>Panpulmonata</taxon>
        <taxon>Sacoglossa</taxon>
        <taxon>Placobranchoidea</taxon>
        <taxon>Plakobranchidae</taxon>
        <taxon>Elysia</taxon>
    </lineage>
</organism>
<keyword evidence="3" id="KW-1185">Reference proteome</keyword>
<feature type="chain" id="PRO_5019085109" description="Immunoglobulin subtype domain-containing protein" evidence="1">
    <location>
        <begin position="23"/>
        <end position="131"/>
    </location>
</feature>
<proteinExistence type="predicted"/>
<feature type="non-terminal residue" evidence="2">
    <location>
        <position position="131"/>
    </location>
</feature>
<accession>A0A433SNZ2</accession>
<evidence type="ECO:0000256" key="1">
    <source>
        <dbReference type="SAM" id="SignalP"/>
    </source>
</evidence>
<evidence type="ECO:0008006" key="4">
    <source>
        <dbReference type="Google" id="ProtNLM"/>
    </source>
</evidence>